<dbReference type="AlphaFoldDB" id="A0A6N6NUH3"/>
<dbReference type="Proteomes" id="UP000468668">
    <property type="component" value="Unassembled WGS sequence"/>
</dbReference>
<evidence type="ECO:0000313" key="3">
    <source>
        <dbReference type="EMBL" id="KAB1642819.1"/>
    </source>
</evidence>
<comment type="caution">
    <text evidence="3">The sequence shown here is derived from an EMBL/GenBank/DDBJ whole genome shotgun (WGS) entry which is preliminary data.</text>
</comment>
<dbReference type="InterPro" id="IPR007161">
    <property type="entry name" value="DUF364"/>
</dbReference>
<dbReference type="Gene3D" id="3.40.50.11590">
    <property type="match status" value="1"/>
</dbReference>
<dbReference type="Pfam" id="PF04016">
    <property type="entry name" value="DUF364"/>
    <property type="match status" value="1"/>
</dbReference>
<dbReference type="SUPFAM" id="SSF159713">
    <property type="entry name" value="Dhaf3308-like"/>
    <property type="match status" value="1"/>
</dbReference>
<name>A0A6N6NUH3_9ACTN</name>
<feature type="domain" description="DUF4213" evidence="2">
    <location>
        <begin position="25"/>
        <end position="105"/>
    </location>
</feature>
<dbReference type="Gene3D" id="3.30.390.100">
    <property type="match status" value="1"/>
</dbReference>
<proteinExistence type="predicted"/>
<sequence length="280" mass="30716">MEHTPEPSTIVFPGTDDPASPWRLYNHLIAGIPEDIFVRDYCLGLNWSYVEADCGCGVAFTARNGGKRTYKGDLRGKSLREVAELSKSWCFEEATLGIAALNAWYARRELLDPLGATYDTEEEEDKGKRGGTSSKDAFETYRPRIEQAGGDAHVVVVGHFPHVENIAEYAKLTVLERSCRDEWDTPDPACEYVMPTADYAFITGVTLINKTAPRLLTLAKDATVCMVGPSAIMTPYLFEWGVESLSGSVVADPEAVKFACKNAAGKLFGKALQMTTINAQ</sequence>
<dbReference type="GeneID" id="98656787"/>
<dbReference type="InterPro" id="IPR025251">
    <property type="entry name" value="DUF4213"/>
</dbReference>
<gene>
    <name evidence="3" type="ORF">F8C90_00030</name>
</gene>
<accession>A0A6N6NUH3</accession>
<reference evidence="3 4" key="1">
    <citation type="submission" date="2019-09" db="EMBL/GenBank/DDBJ databases">
        <title>Whole genome shotgun sequencing (WGS) of Ellagibacter isourolithinifaciens DSM 104140(T) and Adlercreutzia muris DSM 29508(T).</title>
        <authorList>
            <person name="Stoll D.A."/>
            <person name="Danylec N."/>
            <person name="Huch M."/>
        </authorList>
    </citation>
    <scope>NUCLEOTIDE SEQUENCE [LARGE SCALE GENOMIC DNA]</scope>
    <source>
        <strain evidence="3 4">DSM 104140</strain>
    </source>
</reference>
<dbReference type="Pfam" id="PF13938">
    <property type="entry name" value="DUF4213"/>
    <property type="match status" value="1"/>
</dbReference>
<dbReference type="RefSeq" id="WP_158048405.1">
    <property type="nucleotide sequence ID" value="NZ_WAJR01000001.1"/>
</dbReference>
<feature type="domain" description="Putative heavy-metal chelation" evidence="1">
    <location>
        <begin position="149"/>
        <end position="264"/>
    </location>
</feature>
<keyword evidence="4" id="KW-1185">Reference proteome</keyword>
<dbReference type="OrthoDB" id="9806942at2"/>
<evidence type="ECO:0000259" key="1">
    <source>
        <dbReference type="Pfam" id="PF04016"/>
    </source>
</evidence>
<evidence type="ECO:0000259" key="2">
    <source>
        <dbReference type="Pfam" id="PF13938"/>
    </source>
</evidence>
<organism evidence="3 4">
    <name type="scientific">Ellagibacter isourolithinifaciens</name>
    <dbReference type="NCBI Taxonomy" id="2137581"/>
    <lineage>
        <taxon>Bacteria</taxon>
        <taxon>Bacillati</taxon>
        <taxon>Actinomycetota</taxon>
        <taxon>Coriobacteriia</taxon>
        <taxon>Eggerthellales</taxon>
        <taxon>Eggerthellaceae</taxon>
        <taxon>Ellagibacter</taxon>
    </lineage>
</organism>
<evidence type="ECO:0000313" key="4">
    <source>
        <dbReference type="Proteomes" id="UP000468668"/>
    </source>
</evidence>
<protein>
    <submittedName>
        <fullName evidence="3">DUF364 domain-containing protein</fullName>
    </submittedName>
</protein>
<dbReference type="EMBL" id="WAJR01000001">
    <property type="protein sequence ID" value="KAB1642819.1"/>
    <property type="molecule type" value="Genomic_DNA"/>
</dbReference>